<keyword evidence="6" id="KW-0472">Membrane</keyword>
<comment type="caution">
    <text evidence="8">Lacks conserved residue(s) required for the propagation of feature annotation.</text>
</comment>
<dbReference type="InterPro" id="IPR002172">
    <property type="entry name" value="LDrepeatLR_classA_rpt"/>
</dbReference>
<dbReference type="PROSITE" id="PS50068">
    <property type="entry name" value="LDLRA_2"/>
    <property type="match status" value="2"/>
</dbReference>
<name>A0ABN7PSX3_TIMPD</name>
<dbReference type="PANTHER" id="PTHR24270">
    <property type="entry name" value="LOW-DENSITY LIPOPROTEIN RECEPTOR-RELATED"/>
    <property type="match status" value="1"/>
</dbReference>
<dbReference type="InterPro" id="IPR050685">
    <property type="entry name" value="LDLR"/>
</dbReference>
<proteinExistence type="predicted"/>
<organism evidence="9 10">
    <name type="scientific">Timema podura</name>
    <name type="common">Walking stick</name>
    <dbReference type="NCBI Taxonomy" id="61482"/>
    <lineage>
        <taxon>Eukaryota</taxon>
        <taxon>Metazoa</taxon>
        <taxon>Ecdysozoa</taxon>
        <taxon>Arthropoda</taxon>
        <taxon>Hexapoda</taxon>
        <taxon>Insecta</taxon>
        <taxon>Pterygota</taxon>
        <taxon>Neoptera</taxon>
        <taxon>Polyneoptera</taxon>
        <taxon>Phasmatodea</taxon>
        <taxon>Timematodea</taxon>
        <taxon>Timematoidea</taxon>
        <taxon>Timematidae</taxon>
        <taxon>Timema</taxon>
    </lineage>
</organism>
<dbReference type="Pfam" id="PF00057">
    <property type="entry name" value="Ldl_recept_a"/>
    <property type="match status" value="2"/>
</dbReference>
<keyword evidence="3" id="KW-0812">Transmembrane</keyword>
<dbReference type="SMART" id="SM00192">
    <property type="entry name" value="LDLa"/>
    <property type="match status" value="2"/>
</dbReference>
<evidence type="ECO:0000256" key="3">
    <source>
        <dbReference type="ARBA" id="ARBA00022692"/>
    </source>
</evidence>
<evidence type="ECO:0000256" key="4">
    <source>
        <dbReference type="ARBA" id="ARBA00022737"/>
    </source>
</evidence>
<evidence type="ECO:0000313" key="9">
    <source>
        <dbReference type="EMBL" id="CAG2069060.1"/>
    </source>
</evidence>
<dbReference type="Proteomes" id="UP001153148">
    <property type="component" value="Unassembled WGS sequence"/>
</dbReference>
<keyword evidence="7 8" id="KW-1015">Disulfide bond</keyword>
<dbReference type="Gene3D" id="4.10.400.10">
    <property type="entry name" value="Low-density Lipoprotein Receptor"/>
    <property type="match status" value="2"/>
</dbReference>
<accession>A0ABN7PSX3</accession>
<feature type="disulfide bond" evidence="8">
    <location>
        <begin position="23"/>
        <end position="41"/>
    </location>
</feature>
<protein>
    <submittedName>
        <fullName evidence="9">Uncharacterized protein</fullName>
    </submittedName>
</protein>
<evidence type="ECO:0000256" key="8">
    <source>
        <dbReference type="PROSITE-ProRule" id="PRU00124"/>
    </source>
</evidence>
<evidence type="ECO:0000256" key="1">
    <source>
        <dbReference type="ARBA" id="ARBA00004167"/>
    </source>
</evidence>
<evidence type="ECO:0000256" key="6">
    <source>
        <dbReference type="ARBA" id="ARBA00023136"/>
    </source>
</evidence>
<keyword evidence="10" id="KW-1185">Reference proteome</keyword>
<comment type="caution">
    <text evidence="9">The sequence shown here is derived from an EMBL/GenBank/DDBJ whole genome shotgun (WGS) entry which is preliminary data.</text>
</comment>
<gene>
    <name evidence="9" type="ORF">TPAB3V08_LOCUS16003</name>
</gene>
<feature type="disulfide bond" evidence="8">
    <location>
        <begin position="80"/>
        <end position="95"/>
    </location>
</feature>
<dbReference type="PROSITE" id="PS01209">
    <property type="entry name" value="LDLRA_1"/>
    <property type="match status" value="2"/>
</dbReference>
<evidence type="ECO:0000313" key="10">
    <source>
        <dbReference type="Proteomes" id="UP001153148"/>
    </source>
</evidence>
<feature type="disulfide bond" evidence="8">
    <location>
        <begin position="35"/>
        <end position="50"/>
    </location>
</feature>
<dbReference type="CDD" id="cd00112">
    <property type="entry name" value="LDLa"/>
    <property type="match status" value="2"/>
</dbReference>
<evidence type="ECO:0000256" key="2">
    <source>
        <dbReference type="ARBA" id="ARBA00004308"/>
    </source>
</evidence>
<dbReference type="PRINTS" id="PR00261">
    <property type="entry name" value="LDLRECEPTOR"/>
</dbReference>
<dbReference type="InterPro" id="IPR036055">
    <property type="entry name" value="LDL_receptor-like_sf"/>
</dbReference>
<feature type="non-terminal residue" evidence="9">
    <location>
        <position position="101"/>
    </location>
</feature>
<dbReference type="InterPro" id="IPR023415">
    <property type="entry name" value="LDLR_class-A_CS"/>
</dbReference>
<reference evidence="9" key="1">
    <citation type="submission" date="2021-03" db="EMBL/GenBank/DDBJ databases">
        <authorList>
            <person name="Tran Van P."/>
        </authorList>
    </citation>
    <scope>NUCLEOTIDE SEQUENCE</scope>
</reference>
<keyword evidence="5" id="KW-1133">Transmembrane helix</keyword>
<sequence length="101" mass="11205">MNDCGDGSDELNCTCTDESHFRCASGTCILSSFRCDHDADCLDASDEMNCPPRNCSGLHRRAPMIACNHTTACIYANWFCDGENDCWDNSDEMNCDTSKSR</sequence>
<evidence type="ECO:0000256" key="5">
    <source>
        <dbReference type="ARBA" id="ARBA00022989"/>
    </source>
</evidence>
<evidence type="ECO:0000256" key="7">
    <source>
        <dbReference type="ARBA" id="ARBA00023157"/>
    </source>
</evidence>
<dbReference type="EMBL" id="CAJPIN010114619">
    <property type="protein sequence ID" value="CAG2069060.1"/>
    <property type="molecule type" value="Genomic_DNA"/>
</dbReference>
<comment type="subcellular location">
    <subcellularLocation>
        <location evidence="2">Endomembrane system</location>
    </subcellularLocation>
    <subcellularLocation>
        <location evidence="1">Membrane</location>
        <topology evidence="1">Single-pass membrane protein</topology>
    </subcellularLocation>
</comment>
<keyword evidence="4" id="KW-0677">Repeat</keyword>
<dbReference type="SUPFAM" id="SSF57424">
    <property type="entry name" value="LDL receptor-like module"/>
    <property type="match status" value="2"/>
</dbReference>